<name>A0A974XHJ8_9GAMM</name>
<feature type="domain" description="Porin" evidence="2">
    <location>
        <begin position="8"/>
        <end position="377"/>
    </location>
</feature>
<keyword evidence="1" id="KW-0732">Signal</keyword>
<feature type="signal peptide" evidence="1">
    <location>
        <begin position="1"/>
        <end position="21"/>
    </location>
</feature>
<dbReference type="Pfam" id="PF13609">
    <property type="entry name" value="Porin_4"/>
    <property type="match status" value="1"/>
</dbReference>
<dbReference type="GO" id="GO:0016020">
    <property type="term" value="C:membrane"/>
    <property type="evidence" value="ECO:0007669"/>
    <property type="project" value="InterPro"/>
</dbReference>
<dbReference type="SUPFAM" id="SSF56935">
    <property type="entry name" value="Porins"/>
    <property type="match status" value="1"/>
</dbReference>
<proteinExistence type="predicted"/>
<dbReference type="KEGG" id="scyp:JYB88_09475"/>
<reference evidence="3 4" key="1">
    <citation type="submission" date="2021-03" db="EMBL/GenBank/DDBJ databases">
        <title>Novel species identification of genus Shewanella.</title>
        <authorList>
            <person name="Liu G."/>
            <person name="Zhang Q."/>
        </authorList>
    </citation>
    <scope>NUCLEOTIDE SEQUENCE [LARGE SCALE GENOMIC DNA]</scope>
    <source>
        <strain evidence="3 4">FJAT-53726</strain>
    </source>
</reference>
<sequence length="394" mass="43637">MRKTTIALALLPLLHSPALLAEVQINGFASIVAGSSLDDDEPLYGYDKDIDFNEHTKFAVQVAADLGQGLKATAQVLARGSEDYSAEFEWAYLSYDISDNLMLMAGRQRFNLYKYSDYIDVGYAYHWIQPPQGVYSLPFSSGEGVGLLYTTQWGDTDVGVTYKYITSSIDDYVPSGTDVEPAPFSAKAHVLNLNFTTGDFEYGLNLGYAPEVTYLNPDLALLAETWAKTGLFDESTLNDFLAIDDAVSLVGVHGKYDPGNWFILAEYTTSDYQDANAFTNQDSIYVSAGIRWNQLTFHLTYGQDENKPQYDSYNAMAPVIAGLPAQNQAQLLPLLALTKQALETQQQDSNYYTVGLRWDFHPSAAFKVEYTDFTNDKGPTADGQALMMGVDLVF</sequence>
<dbReference type="EMBL" id="CP071504">
    <property type="protein sequence ID" value="QSX28535.1"/>
    <property type="molecule type" value="Genomic_DNA"/>
</dbReference>
<dbReference type="AlphaFoldDB" id="A0A974XHJ8"/>
<dbReference type="Proteomes" id="UP000663281">
    <property type="component" value="Chromosome"/>
</dbReference>
<organism evidence="3 4">
    <name type="scientific">Shewanella cyperi</name>
    <dbReference type="NCBI Taxonomy" id="2814292"/>
    <lineage>
        <taxon>Bacteria</taxon>
        <taxon>Pseudomonadati</taxon>
        <taxon>Pseudomonadota</taxon>
        <taxon>Gammaproteobacteria</taxon>
        <taxon>Alteromonadales</taxon>
        <taxon>Shewanellaceae</taxon>
        <taxon>Shewanella</taxon>
    </lineage>
</organism>
<dbReference type="Gene3D" id="2.40.160.10">
    <property type="entry name" value="Porin"/>
    <property type="match status" value="1"/>
</dbReference>
<dbReference type="RefSeq" id="WP_207323951.1">
    <property type="nucleotide sequence ID" value="NZ_CP071504.1"/>
</dbReference>
<evidence type="ECO:0000313" key="4">
    <source>
        <dbReference type="Proteomes" id="UP000663281"/>
    </source>
</evidence>
<dbReference type="InterPro" id="IPR023614">
    <property type="entry name" value="Porin_dom_sf"/>
</dbReference>
<dbReference type="InterPro" id="IPR033900">
    <property type="entry name" value="Gram_neg_porin_domain"/>
</dbReference>
<evidence type="ECO:0000259" key="2">
    <source>
        <dbReference type="Pfam" id="PF13609"/>
    </source>
</evidence>
<accession>A0A974XHJ8</accession>
<feature type="chain" id="PRO_5037906578" evidence="1">
    <location>
        <begin position="22"/>
        <end position="394"/>
    </location>
</feature>
<gene>
    <name evidence="3" type="ORF">JYB88_09475</name>
</gene>
<evidence type="ECO:0000256" key="1">
    <source>
        <dbReference type="SAM" id="SignalP"/>
    </source>
</evidence>
<protein>
    <submittedName>
        <fullName evidence="3">Porin</fullName>
    </submittedName>
</protein>
<evidence type="ECO:0000313" key="3">
    <source>
        <dbReference type="EMBL" id="QSX28535.1"/>
    </source>
</evidence>
<dbReference type="GO" id="GO:0015288">
    <property type="term" value="F:porin activity"/>
    <property type="evidence" value="ECO:0007669"/>
    <property type="project" value="InterPro"/>
</dbReference>
<keyword evidence="4" id="KW-1185">Reference proteome</keyword>